<comment type="caution">
    <text evidence="11">The sequence shown here is derived from an EMBL/GenBank/DDBJ whole genome shotgun (WGS) entry which is preliminary data.</text>
</comment>
<dbReference type="GO" id="GO:0004519">
    <property type="term" value="F:endonuclease activity"/>
    <property type="evidence" value="ECO:0007669"/>
    <property type="project" value="UniProtKB-KW"/>
</dbReference>
<feature type="domain" description="GAG-pre-integrase" evidence="10">
    <location>
        <begin position="16"/>
        <end position="72"/>
    </location>
</feature>
<evidence type="ECO:0000313" key="11">
    <source>
        <dbReference type="EMBL" id="KAK2977637.1"/>
    </source>
</evidence>
<dbReference type="GO" id="GO:0003964">
    <property type="term" value="F:RNA-directed DNA polymerase activity"/>
    <property type="evidence" value="ECO:0007669"/>
    <property type="project" value="UniProtKB-KW"/>
</dbReference>
<evidence type="ECO:0000256" key="2">
    <source>
        <dbReference type="ARBA" id="ARBA00022723"/>
    </source>
</evidence>
<proteinExistence type="predicted"/>
<keyword evidence="2" id="KW-0479">Metal-binding</keyword>
<dbReference type="PANTHER" id="PTHR42648:SF11">
    <property type="entry name" value="TRANSPOSON TY4-P GAG-POL POLYPROTEIN"/>
    <property type="match status" value="1"/>
</dbReference>
<dbReference type="InterPro" id="IPR025724">
    <property type="entry name" value="GAG-pre-integrase_dom"/>
</dbReference>
<evidence type="ECO:0000256" key="9">
    <source>
        <dbReference type="ARBA" id="ARBA00023172"/>
    </source>
</evidence>
<dbReference type="GO" id="GO:0016787">
    <property type="term" value="F:hydrolase activity"/>
    <property type="evidence" value="ECO:0007669"/>
    <property type="project" value="UniProtKB-KW"/>
</dbReference>
<keyword evidence="4" id="KW-0378">Hydrolase</keyword>
<keyword evidence="8" id="KW-0808">Transferase</keyword>
<dbReference type="InterPro" id="IPR039537">
    <property type="entry name" value="Retrotran_Ty1/copia-like"/>
</dbReference>
<evidence type="ECO:0000259" key="10">
    <source>
        <dbReference type="Pfam" id="PF13976"/>
    </source>
</evidence>
<dbReference type="GO" id="GO:0003887">
    <property type="term" value="F:DNA-directed DNA polymerase activity"/>
    <property type="evidence" value="ECO:0007669"/>
    <property type="project" value="UniProtKB-KW"/>
</dbReference>
<keyword evidence="5" id="KW-0460">Magnesium</keyword>
<organism evidence="11 12">
    <name type="scientific">Escallonia rubra</name>
    <dbReference type="NCBI Taxonomy" id="112253"/>
    <lineage>
        <taxon>Eukaryota</taxon>
        <taxon>Viridiplantae</taxon>
        <taxon>Streptophyta</taxon>
        <taxon>Embryophyta</taxon>
        <taxon>Tracheophyta</taxon>
        <taxon>Spermatophyta</taxon>
        <taxon>Magnoliopsida</taxon>
        <taxon>eudicotyledons</taxon>
        <taxon>Gunneridae</taxon>
        <taxon>Pentapetalae</taxon>
        <taxon>asterids</taxon>
        <taxon>campanulids</taxon>
        <taxon>Escalloniales</taxon>
        <taxon>Escalloniaceae</taxon>
        <taxon>Escallonia</taxon>
    </lineage>
</organism>
<reference evidence="11" key="1">
    <citation type="submission" date="2022-12" db="EMBL/GenBank/DDBJ databases">
        <title>Draft genome assemblies for two species of Escallonia (Escalloniales).</title>
        <authorList>
            <person name="Chanderbali A."/>
            <person name="Dervinis C."/>
            <person name="Anghel I."/>
            <person name="Soltis D."/>
            <person name="Soltis P."/>
            <person name="Zapata F."/>
        </authorList>
    </citation>
    <scope>NUCLEOTIDE SEQUENCE</scope>
    <source>
        <strain evidence="11">UCBG92.1500</strain>
        <tissue evidence="11">Leaf</tissue>
    </source>
</reference>
<evidence type="ECO:0000313" key="12">
    <source>
        <dbReference type="Proteomes" id="UP001187471"/>
    </source>
</evidence>
<evidence type="ECO:0000256" key="5">
    <source>
        <dbReference type="ARBA" id="ARBA00022842"/>
    </source>
</evidence>
<dbReference type="PANTHER" id="PTHR42648">
    <property type="entry name" value="TRANSPOSASE, PUTATIVE-RELATED"/>
    <property type="match status" value="1"/>
</dbReference>
<dbReference type="Pfam" id="PF13976">
    <property type="entry name" value="gag_pre-integrs"/>
    <property type="match status" value="1"/>
</dbReference>
<dbReference type="EMBL" id="JAVXUO010001969">
    <property type="protein sequence ID" value="KAK2977637.1"/>
    <property type="molecule type" value="Genomic_DNA"/>
</dbReference>
<keyword evidence="8" id="KW-0548">Nucleotidyltransferase</keyword>
<accession>A0AA88QYP5</accession>
<sequence>MEEKRNFLIEFPCGTLVACKTEVMGKSWLWHKIFCHLHFNAMKLLQEKSTMKGLPAIDTISNPCEGCIMGKQHRLPFPKRSSWRAKSPLELVHTDICGRIKTPSFREQRKTAII</sequence>
<dbReference type="AlphaFoldDB" id="A0AA88QYP5"/>
<keyword evidence="8" id="KW-0239">DNA-directed DNA polymerase</keyword>
<protein>
    <recommendedName>
        <fullName evidence="10">GAG-pre-integrase domain-containing protein</fullName>
    </recommendedName>
</protein>
<evidence type="ECO:0000256" key="7">
    <source>
        <dbReference type="ARBA" id="ARBA00022918"/>
    </source>
</evidence>
<dbReference type="GO" id="GO:0015074">
    <property type="term" value="P:DNA integration"/>
    <property type="evidence" value="ECO:0007669"/>
    <property type="project" value="UniProtKB-KW"/>
</dbReference>
<dbReference type="GO" id="GO:0046872">
    <property type="term" value="F:metal ion binding"/>
    <property type="evidence" value="ECO:0007669"/>
    <property type="project" value="UniProtKB-KW"/>
</dbReference>
<name>A0AA88QYP5_9ASTE</name>
<keyword evidence="3" id="KW-0255">Endonuclease</keyword>
<evidence type="ECO:0000256" key="8">
    <source>
        <dbReference type="ARBA" id="ARBA00022932"/>
    </source>
</evidence>
<evidence type="ECO:0000256" key="3">
    <source>
        <dbReference type="ARBA" id="ARBA00022759"/>
    </source>
</evidence>
<keyword evidence="12" id="KW-1185">Reference proteome</keyword>
<keyword evidence="6" id="KW-0229">DNA integration</keyword>
<keyword evidence="1" id="KW-0540">Nuclease</keyword>
<keyword evidence="7" id="KW-0695">RNA-directed DNA polymerase</keyword>
<dbReference type="Proteomes" id="UP001187471">
    <property type="component" value="Unassembled WGS sequence"/>
</dbReference>
<keyword evidence="9" id="KW-0233">DNA recombination</keyword>
<gene>
    <name evidence="11" type="ORF">RJ640_002670</name>
</gene>
<evidence type="ECO:0000256" key="1">
    <source>
        <dbReference type="ARBA" id="ARBA00022722"/>
    </source>
</evidence>
<evidence type="ECO:0000256" key="6">
    <source>
        <dbReference type="ARBA" id="ARBA00022908"/>
    </source>
</evidence>
<dbReference type="GO" id="GO:0006310">
    <property type="term" value="P:DNA recombination"/>
    <property type="evidence" value="ECO:0007669"/>
    <property type="project" value="UniProtKB-KW"/>
</dbReference>
<evidence type="ECO:0000256" key="4">
    <source>
        <dbReference type="ARBA" id="ARBA00022801"/>
    </source>
</evidence>